<accession>A0A836G6H6</accession>
<dbReference type="GeneID" id="92360991"/>
<dbReference type="EMBL" id="JAFHLR010000026">
    <property type="protein sequence ID" value="KAG5476127.1"/>
    <property type="molecule type" value="Genomic_DNA"/>
</dbReference>
<proteinExistence type="predicted"/>
<reference evidence="2" key="2">
    <citation type="journal article" date="2021" name="Sci. Data">
        <title>Chromosome-scale genome sequencing, assembly and annotation of six genomes from subfamily Leishmaniinae.</title>
        <authorList>
            <person name="Almutairi H."/>
            <person name="Urbaniak M.D."/>
            <person name="Bates M.D."/>
            <person name="Jariyapan N."/>
            <person name="Kwakye-Nuako G."/>
            <person name="Thomaz Soccol V."/>
            <person name="Al-Salem W.S."/>
            <person name="Dillon R.J."/>
            <person name="Bates P.A."/>
            <person name="Gatherer D."/>
        </authorList>
    </citation>
    <scope>NUCLEOTIDE SEQUENCE [LARGE SCALE GENOMIC DNA]</scope>
</reference>
<comment type="caution">
    <text evidence="1">The sequence shown here is derived from an EMBL/GenBank/DDBJ whole genome shotgun (WGS) entry which is preliminary data.</text>
</comment>
<keyword evidence="2" id="KW-1185">Reference proteome</keyword>
<evidence type="ECO:0000313" key="1">
    <source>
        <dbReference type="EMBL" id="KAG5476127.1"/>
    </source>
</evidence>
<evidence type="ECO:0000313" key="2">
    <source>
        <dbReference type="Proteomes" id="UP000674143"/>
    </source>
</evidence>
<organism evidence="1 2">
    <name type="scientific">Leishmania orientalis</name>
    <dbReference type="NCBI Taxonomy" id="2249476"/>
    <lineage>
        <taxon>Eukaryota</taxon>
        <taxon>Discoba</taxon>
        <taxon>Euglenozoa</taxon>
        <taxon>Kinetoplastea</taxon>
        <taxon>Metakinetoplastina</taxon>
        <taxon>Trypanosomatida</taxon>
        <taxon>Trypanosomatidae</taxon>
        <taxon>Leishmaniinae</taxon>
        <taxon>Leishmania</taxon>
    </lineage>
</organism>
<name>A0A836G6H6_9TRYP</name>
<dbReference type="RefSeq" id="XP_067062360.1">
    <property type="nucleotide sequence ID" value="XM_067207057.1"/>
</dbReference>
<gene>
    <name evidence="1" type="ORF">LSCM4_05084</name>
</gene>
<reference evidence="2" key="1">
    <citation type="journal article" date="2021" name="Microbiol. Resour. Announc.">
        <title>LGAAP: Leishmaniinae Genome Assembly and Annotation Pipeline.</title>
        <authorList>
            <person name="Almutairi H."/>
            <person name="Urbaniak M.D."/>
            <person name="Bates M.D."/>
            <person name="Jariyapan N."/>
            <person name="Kwakye-Nuako G."/>
            <person name="Thomaz-Soccol V."/>
            <person name="Al-Salem W.S."/>
            <person name="Dillon R.J."/>
            <person name="Bates P.A."/>
            <person name="Gatherer D."/>
        </authorList>
    </citation>
    <scope>NUCLEOTIDE SEQUENCE [LARGE SCALE GENOMIC DNA]</scope>
</reference>
<dbReference type="AlphaFoldDB" id="A0A836G6H6"/>
<dbReference type="Proteomes" id="UP000674143">
    <property type="component" value="Unassembled WGS sequence"/>
</dbReference>
<sequence length="65" mass="7226">MNSSVSALDELEREISTYLDNMQATGDGDVGPVLFHSAMLQMEIQDLSQRVQQKSVALEERARSV</sequence>
<dbReference type="KEGG" id="loi:92360991"/>
<protein>
    <submittedName>
        <fullName evidence="1">Uncharacterized protein</fullName>
    </submittedName>
</protein>